<dbReference type="PANTHER" id="PTHR10127">
    <property type="entry name" value="DISCOIDIN, CUB, EGF, LAMININ , AND ZINC METALLOPROTEASE DOMAIN CONTAINING"/>
    <property type="match status" value="1"/>
</dbReference>
<dbReference type="GO" id="GO:0008270">
    <property type="term" value="F:zinc ion binding"/>
    <property type="evidence" value="ECO:0007669"/>
    <property type="project" value="UniProtKB-UniRule"/>
</dbReference>
<dbReference type="PROSITE" id="PS51864">
    <property type="entry name" value="ASTACIN"/>
    <property type="match status" value="1"/>
</dbReference>
<name>A0AAV2YVN0_9STRA</name>
<dbReference type="InterPro" id="IPR006026">
    <property type="entry name" value="Peptidase_Metallo"/>
</dbReference>
<evidence type="ECO:0000313" key="6">
    <source>
        <dbReference type="Proteomes" id="UP001146120"/>
    </source>
</evidence>
<feature type="compositionally biased region" description="Pro residues" evidence="3">
    <location>
        <begin position="589"/>
        <end position="610"/>
    </location>
</feature>
<keyword evidence="1 2" id="KW-0479">Metal-binding</keyword>
<dbReference type="SUPFAM" id="SSF55486">
    <property type="entry name" value="Metalloproteases ('zincins'), catalytic domain"/>
    <property type="match status" value="1"/>
</dbReference>
<evidence type="ECO:0000313" key="5">
    <source>
        <dbReference type="EMBL" id="DAZ98960.1"/>
    </source>
</evidence>
<reference evidence="5" key="1">
    <citation type="submission" date="2022-11" db="EMBL/GenBank/DDBJ databases">
        <authorList>
            <person name="Morgan W.R."/>
            <person name="Tartar A."/>
        </authorList>
    </citation>
    <scope>NUCLEOTIDE SEQUENCE</scope>
    <source>
        <strain evidence="5">ARSEF 373</strain>
    </source>
</reference>
<comment type="cofactor">
    <cofactor evidence="1 2">
        <name>Zn(2+)</name>
        <dbReference type="ChEBI" id="CHEBI:29105"/>
    </cofactor>
    <text evidence="1 2">Binds 1 zinc ion per subunit.</text>
</comment>
<feature type="compositionally biased region" description="Polar residues" evidence="3">
    <location>
        <begin position="10"/>
        <end position="24"/>
    </location>
</feature>
<dbReference type="EC" id="3.4.24.-" evidence="2"/>
<feature type="compositionally biased region" description="Basic and acidic residues" evidence="3">
    <location>
        <begin position="614"/>
        <end position="628"/>
    </location>
</feature>
<feature type="domain" description="Peptidase M12A" evidence="4">
    <location>
        <begin position="309"/>
        <end position="534"/>
    </location>
</feature>
<keyword evidence="6" id="KW-1185">Reference proteome</keyword>
<dbReference type="GO" id="GO:0006508">
    <property type="term" value="P:proteolysis"/>
    <property type="evidence" value="ECO:0007669"/>
    <property type="project" value="UniProtKB-KW"/>
</dbReference>
<keyword evidence="1 2" id="KW-0482">Metalloprotease</keyword>
<dbReference type="SMART" id="SM00235">
    <property type="entry name" value="ZnMc"/>
    <property type="match status" value="1"/>
</dbReference>
<evidence type="ECO:0000256" key="1">
    <source>
        <dbReference type="PROSITE-ProRule" id="PRU01211"/>
    </source>
</evidence>
<feature type="compositionally biased region" description="Pro residues" evidence="3">
    <location>
        <begin position="550"/>
        <end position="581"/>
    </location>
</feature>
<dbReference type="Pfam" id="PF01400">
    <property type="entry name" value="Astacin"/>
    <property type="match status" value="1"/>
</dbReference>
<feature type="binding site" evidence="1">
    <location>
        <position position="416"/>
    </location>
    <ligand>
        <name>Zn(2+)</name>
        <dbReference type="ChEBI" id="CHEBI:29105"/>
        <note>catalytic</note>
    </ligand>
</feature>
<accession>A0AAV2YVN0</accession>
<organism evidence="5 6">
    <name type="scientific">Lagenidium giganteum</name>
    <dbReference type="NCBI Taxonomy" id="4803"/>
    <lineage>
        <taxon>Eukaryota</taxon>
        <taxon>Sar</taxon>
        <taxon>Stramenopiles</taxon>
        <taxon>Oomycota</taxon>
        <taxon>Peronosporomycetes</taxon>
        <taxon>Pythiales</taxon>
        <taxon>Pythiaceae</taxon>
    </lineage>
</organism>
<dbReference type="Gene3D" id="3.40.390.10">
    <property type="entry name" value="Collagenase (Catalytic Domain)"/>
    <property type="match status" value="1"/>
</dbReference>
<feature type="region of interest" description="Disordered" evidence="3">
    <location>
        <begin position="529"/>
        <end position="665"/>
    </location>
</feature>
<proteinExistence type="predicted"/>
<dbReference type="AlphaFoldDB" id="A0AAV2YVN0"/>
<dbReference type="PANTHER" id="PTHR10127:SF850">
    <property type="entry name" value="METALLOENDOPEPTIDASE"/>
    <property type="match status" value="1"/>
</dbReference>
<feature type="binding site" evidence="1">
    <location>
        <position position="426"/>
    </location>
    <ligand>
        <name>Zn(2+)</name>
        <dbReference type="ChEBI" id="CHEBI:29105"/>
        <note>catalytic</note>
    </ligand>
</feature>
<comment type="caution">
    <text evidence="1">Lacks conserved residue(s) required for the propagation of feature annotation.</text>
</comment>
<feature type="region of interest" description="Disordered" evidence="3">
    <location>
        <begin position="1"/>
        <end position="77"/>
    </location>
</feature>
<feature type="non-terminal residue" evidence="5">
    <location>
        <position position="1"/>
    </location>
</feature>
<dbReference type="InterPro" id="IPR001506">
    <property type="entry name" value="Peptidase_M12A"/>
</dbReference>
<dbReference type="InterPro" id="IPR024079">
    <property type="entry name" value="MetalloPept_cat_dom_sf"/>
</dbReference>
<protein>
    <recommendedName>
        <fullName evidence="2">Metalloendopeptidase</fullName>
        <ecNumber evidence="2">3.4.24.-</ecNumber>
    </recommendedName>
</protein>
<evidence type="ECO:0000259" key="4">
    <source>
        <dbReference type="PROSITE" id="PS51864"/>
    </source>
</evidence>
<comment type="caution">
    <text evidence="5">The sequence shown here is derived from an EMBL/GenBank/DDBJ whole genome shotgun (WGS) entry which is preliminary data.</text>
</comment>
<keyword evidence="1 2" id="KW-0378">Hydrolase</keyword>
<evidence type="ECO:0000256" key="2">
    <source>
        <dbReference type="RuleBase" id="RU361183"/>
    </source>
</evidence>
<gene>
    <name evidence="5" type="ORF">N0F65_000492</name>
</gene>
<feature type="binding site" evidence="1">
    <location>
        <position position="420"/>
    </location>
    <ligand>
        <name>Zn(2+)</name>
        <dbReference type="ChEBI" id="CHEBI:29105"/>
        <note>catalytic</note>
    </ligand>
</feature>
<feature type="compositionally biased region" description="Polar residues" evidence="3">
    <location>
        <begin position="534"/>
        <end position="543"/>
    </location>
</feature>
<feature type="compositionally biased region" description="Low complexity" evidence="3">
    <location>
        <begin position="28"/>
        <end position="68"/>
    </location>
</feature>
<sequence>LVMCAHADEQNTPTRAPTSNSTVVPANVTTEAPSTASPTVAPANVTTEAPSTASPTVAPANVTTEAPSTAPPTVAPANADPAAAKACELKGVVIAHRSARYFSGRPQRAGSIYGACVNGVLECFEDNGIADVPSTYHRQVQCDSAYVDNMPREASPEEMEDNRACHPSPASIQQVRLNLTTLCPLLERKERGMKRHRSKWPSSLATRMSHPLLLMVFLTVAVSAAGISTSTTLDGGVLERRLHGSSMQGCEFEGVRIAHGGARYLVGRVHRRDSIYGVCQHGQLTCFEDNGIADAPKHTHIECTSRTINARRRRLGVGVEKKDDVWPNGVLWYQIGPMFNDEENANIKRAMDMFMAEDIRIKFQECQPASVCGNKYVNITRNEDACYSYVGYVDNHKPQVLNLGKSCFDTAGIAVHELGHALGLYHEHTHPERQVIVLTDTDLPVSPSNYAKETKAILKPYDTKSIMHYGRVAGICLPKDEYPLHSFCDVEVTTNCVLPVKKHCNSSRNKEIGQRDSLSEGDINTLKALYGTRSGDNGENPGQPTRLPTASPPTNSPSTTPLPPPFPASKSPLPTPAPATPSPANTRPVPGPNPPGPAPAPYNPPVPGMPYRPGDIHGRDFDRWKKPEYSNNADGGAGRRPAPTPPCDKSKKQGRRPGDYNFHGW</sequence>
<dbReference type="EMBL" id="DAKRPA010000093">
    <property type="protein sequence ID" value="DAZ98960.1"/>
    <property type="molecule type" value="Genomic_DNA"/>
</dbReference>
<reference evidence="5" key="2">
    <citation type="journal article" date="2023" name="Microbiol Resour">
        <title>Decontamination and Annotation of the Draft Genome Sequence of the Oomycete Lagenidium giganteum ARSEF 373.</title>
        <authorList>
            <person name="Morgan W.R."/>
            <person name="Tartar A."/>
        </authorList>
    </citation>
    <scope>NUCLEOTIDE SEQUENCE</scope>
    <source>
        <strain evidence="5">ARSEF 373</strain>
    </source>
</reference>
<dbReference type="GO" id="GO:0004222">
    <property type="term" value="F:metalloendopeptidase activity"/>
    <property type="evidence" value="ECO:0007669"/>
    <property type="project" value="UniProtKB-UniRule"/>
</dbReference>
<keyword evidence="1 2" id="KW-0862">Zinc</keyword>
<dbReference type="PRINTS" id="PR00480">
    <property type="entry name" value="ASTACIN"/>
</dbReference>
<dbReference type="Proteomes" id="UP001146120">
    <property type="component" value="Unassembled WGS sequence"/>
</dbReference>
<evidence type="ECO:0000256" key="3">
    <source>
        <dbReference type="SAM" id="MobiDB-lite"/>
    </source>
</evidence>
<feature type="active site" evidence="1">
    <location>
        <position position="417"/>
    </location>
</feature>
<keyword evidence="1 2" id="KW-0645">Protease</keyword>